<accession>A0A250FRR7</accession>
<dbReference type="GeneID" id="84808004"/>
<dbReference type="KEGG" id="cgh:CGC50_05420"/>
<dbReference type="EMBL" id="CP022386">
    <property type="protein sequence ID" value="ATA86657.1"/>
    <property type="molecule type" value="Genomic_DNA"/>
</dbReference>
<dbReference type="Pfam" id="PF13648">
    <property type="entry name" value="Lipocalin_4"/>
    <property type="match status" value="2"/>
</dbReference>
<keyword evidence="1" id="KW-0732">Signal</keyword>
<dbReference type="Proteomes" id="UP000217250">
    <property type="component" value="Chromosome"/>
</dbReference>
<proteinExistence type="predicted"/>
<evidence type="ECO:0000313" key="4">
    <source>
        <dbReference type="Proteomes" id="UP000217250"/>
    </source>
</evidence>
<gene>
    <name evidence="3" type="ORF">CGC50_05420</name>
</gene>
<feature type="domain" description="Lipocalin-like" evidence="2">
    <location>
        <begin position="29"/>
        <end position="112"/>
    </location>
</feature>
<protein>
    <recommendedName>
        <fullName evidence="2">Lipocalin-like domain-containing protein</fullName>
    </recommendedName>
</protein>
<dbReference type="PROSITE" id="PS51257">
    <property type="entry name" value="PROKAR_LIPOPROTEIN"/>
    <property type="match status" value="1"/>
</dbReference>
<dbReference type="AlphaFoldDB" id="A0A250FRR7"/>
<evidence type="ECO:0000313" key="3">
    <source>
        <dbReference type="EMBL" id="ATA86657.1"/>
    </source>
</evidence>
<dbReference type="RefSeq" id="WP_095910005.1">
    <property type="nucleotide sequence ID" value="NZ_CP022386.1"/>
</dbReference>
<evidence type="ECO:0000256" key="1">
    <source>
        <dbReference type="SAM" id="SignalP"/>
    </source>
</evidence>
<feature type="chain" id="PRO_5012173929" description="Lipocalin-like domain-containing protein" evidence="1">
    <location>
        <begin position="23"/>
        <end position="270"/>
    </location>
</feature>
<feature type="signal peptide" evidence="1">
    <location>
        <begin position="1"/>
        <end position="22"/>
    </location>
</feature>
<feature type="domain" description="Lipocalin-like" evidence="2">
    <location>
        <begin position="154"/>
        <end position="237"/>
    </location>
</feature>
<reference evidence="4" key="1">
    <citation type="submission" date="2017-06" db="EMBL/GenBank/DDBJ databases">
        <title>Capnocytophaga spp. assemblies.</title>
        <authorList>
            <person name="Gulvik C.A."/>
        </authorList>
    </citation>
    <scope>NUCLEOTIDE SEQUENCE [LARGE SCALE GENOMIC DNA]</scope>
    <source>
        <strain evidence="4">H1496</strain>
    </source>
</reference>
<sequence length="270" mass="29842">MKRILLTAMASIALLISSCGKSDDSSGDITGIWQKESETVNGQSQTINECEKKSAVVFTQNQLTFHDFSYRPGFCTYTKQLHTYKIEGNAIKSNEDPSISFPFSVSGNTLTIESVHGQEKTILKYRKITQAELDAILATANNNNGGGNKNAQNLEGIWQIESETVNGQSQRINDCEKKTVAVFTKNQITTHDFIENAGVCRYSKSTKSYRIEGNVIKSDTDPDESLSFSVSGNTFTIEFVENAKIFVFKYRKITQAELDAILATVNNGGN</sequence>
<name>A0A250FRR7_9FLAO</name>
<organism evidence="3 4">
    <name type="scientific">Capnocytophaga gingivalis</name>
    <dbReference type="NCBI Taxonomy" id="1017"/>
    <lineage>
        <taxon>Bacteria</taxon>
        <taxon>Pseudomonadati</taxon>
        <taxon>Bacteroidota</taxon>
        <taxon>Flavobacteriia</taxon>
        <taxon>Flavobacteriales</taxon>
        <taxon>Flavobacteriaceae</taxon>
        <taxon>Capnocytophaga</taxon>
    </lineage>
</organism>
<evidence type="ECO:0000259" key="2">
    <source>
        <dbReference type="Pfam" id="PF13648"/>
    </source>
</evidence>
<dbReference type="OrthoDB" id="1151602at2"/>
<dbReference type="InterPro" id="IPR024311">
    <property type="entry name" value="Lipocalin-like"/>
</dbReference>